<evidence type="ECO:0000313" key="2">
    <source>
        <dbReference type="Proteomes" id="UP000287651"/>
    </source>
</evidence>
<dbReference type="Proteomes" id="UP000287651">
    <property type="component" value="Unassembled WGS sequence"/>
</dbReference>
<dbReference type="AlphaFoldDB" id="A0A426Z8C1"/>
<gene>
    <name evidence="1" type="ORF">B296_00016230</name>
</gene>
<name>A0A426Z8C1_ENSVE</name>
<accession>A0A426Z8C1</accession>
<sequence length="106" mass="11938">MKSTRTPSLAGRKMKSYEASIGYTTSELGLGGYGPIPCSSFDSWTSFWTSSSRQVTWRSWARSESVESDDKVFDSGWLEWCDDKVFGRSVHVRGGWSGNRSPKARR</sequence>
<organism evidence="1 2">
    <name type="scientific">Ensete ventricosum</name>
    <name type="common">Abyssinian banana</name>
    <name type="synonym">Musa ensete</name>
    <dbReference type="NCBI Taxonomy" id="4639"/>
    <lineage>
        <taxon>Eukaryota</taxon>
        <taxon>Viridiplantae</taxon>
        <taxon>Streptophyta</taxon>
        <taxon>Embryophyta</taxon>
        <taxon>Tracheophyta</taxon>
        <taxon>Spermatophyta</taxon>
        <taxon>Magnoliopsida</taxon>
        <taxon>Liliopsida</taxon>
        <taxon>Zingiberales</taxon>
        <taxon>Musaceae</taxon>
        <taxon>Ensete</taxon>
    </lineage>
</organism>
<protein>
    <submittedName>
        <fullName evidence="1">Uncharacterized protein</fullName>
    </submittedName>
</protein>
<dbReference type="EMBL" id="AMZH03007872">
    <property type="protein sequence ID" value="RRT60237.1"/>
    <property type="molecule type" value="Genomic_DNA"/>
</dbReference>
<evidence type="ECO:0000313" key="1">
    <source>
        <dbReference type="EMBL" id="RRT60237.1"/>
    </source>
</evidence>
<proteinExistence type="predicted"/>
<reference evidence="1 2" key="1">
    <citation type="journal article" date="2014" name="Agronomy (Basel)">
        <title>A Draft Genome Sequence for Ensete ventricosum, the Drought-Tolerant Tree Against Hunger.</title>
        <authorList>
            <person name="Harrison J."/>
            <person name="Moore K.A."/>
            <person name="Paszkiewicz K."/>
            <person name="Jones T."/>
            <person name="Grant M."/>
            <person name="Ambacheew D."/>
            <person name="Muzemil S."/>
            <person name="Studholme D.J."/>
        </authorList>
    </citation>
    <scope>NUCLEOTIDE SEQUENCE [LARGE SCALE GENOMIC DNA]</scope>
</reference>
<comment type="caution">
    <text evidence="1">The sequence shown here is derived from an EMBL/GenBank/DDBJ whole genome shotgun (WGS) entry which is preliminary data.</text>
</comment>